<dbReference type="PANTHER" id="PTHR35810:SF1">
    <property type="entry name" value="CYTOPLASMIC PROTEIN"/>
    <property type="match status" value="1"/>
</dbReference>
<reference evidence="1 2" key="1">
    <citation type="submission" date="2018-07" db="EMBL/GenBank/DDBJ databases">
        <title>Parabacteroides acidifaciens nov. sp., isolated from human feces.</title>
        <authorList>
            <person name="Wang Y.J."/>
        </authorList>
    </citation>
    <scope>NUCLEOTIDE SEQUENCE [LARGE SCALE GENOMIC DNA]</scope>
    <source>
        <strain evidence="1 2">426-9</strain>
    </source>
</reference>
<dbReference type="Pfam" id="PF13310">
    <property type="entry name" value="Virulence_RhuM"/>
    <property type="match status" value="1"/>
</dbReference>
<evidence type="ECO:0000313" key="1">
    <source>
        <dbReference type="EMBL" id="RDU49963.1"/>
    </source>
</evidence>
<comment type="caution">
    <text evidence="1">The sequence shown here is derived from an EMBL/GenBank/DDBJ whole genome shotgun (WGS) entry which is preliminary data.</text>
</comment>
<proteinExistence type="predicted"/>
<gene>
    <name evidence="1" type="ORF">DWU89_06180</name>
</gene>
<sequence length="87" mass="10357">MYLDYAEEQAERHIPMSMEDWAKKLDAFLQFNEYDLLNNIGTVSAQVAKAFAESEFEKYRIIQDRLFQSDFDRYNTGNLLDFDNTEK</sequence>
<name>A0A3D8HG64_9BACT</name>
<dbReference type="Proteomes" id="UP000256321">
    <property type="component" value="Unassembled WGS sequence"/>
</dbReference>
<protein>
    <submittedName>
        <fullName evidence="1">Virulence protein</fullName>
    </submittedName>
</protein>
<evidence type="ECO:0000313" key="2">
    <source>
        <dbReference type="Proteomes" id="UP000256321"/>
    </source>
</evidence>
<accession>A0A3D8HG64</accession>
<dbReference type="AlphaFoldDB" id="A0A3D8HG64"/>
<dbReference type="PANTHER" id="PTHR35810">
    <property type="entry name" value="CYTOPLASMIC PROTEIN-RELATED"/>
    <property type="match status" value="1"/>
</dbReference>
<organism evidence="1 2">
    <name type="scientific">Parabacteroides acidifaciens</name>
    <dbReference type="NCBI Taxonomy" id="2290935"/>
    <lineage>
        <taxon>Bacteria</taxon>
        <taxon>Pseudomonadati</taxon>
        <taxon>Bacteroidota</taxon>
        <taxon>Bacteroidia</taxon>
        <taxon>Bacteroidales</taxon>
        <taxon>Tannerellaceae</taxon>
        <taxon>Parabacteroides</taxon>
    </lineage>
</organism>
<dbReference type="EMBL" id="QREV01000010">
    <property type="protein sequence ID" value="RDU49963.1"/>
    <property type="molecule type" value="Genomic_DNA"/>
</dbReference>
<dbReference type="InterPro" id="IPR011204">
    <property type="entry name" value="Virulence_RhuM-like"/>
</dbReference>